<accession>A5YSN0</accession>
<dbReference type="SUPFAM" id="SSF52540">
    <property type="entry name" value="P-loop containing nucleoside triphosphate hydrolases"/>
    <property type="match status" value="1"/>
</dbReference>
<keyword evidence="3 5" id="KW-0067">ATP-binding</keyword>
<evidence type="ECO:0000313" key="5">
    <source>
        <dbReference type="EMBL" id="ABQ75987.1"/>
    </source>
</evidence>
<reference evidence="5" key="1">
    <citation type="journal article" date="2007" name="ISME J.">
        <title>Genomic plasticity in prokaryotes: the case of the square haloarchaeon.</title>
        <authorList>
            <person name="Cuadros-Orellana S."/>
            <person name="Martin-Cuadrado A.B."/>
            <person name="Legault B."/>
            <person name="D'Auria G."/>
            <person name="Zhaxybayeva O."/>
            <person name="Papke R.T."/>
            <person name="Rodriguez-Valera F."/>
        </authorList>
    </citation>
    <scope>NUCLEOTIDE SEQUENCE</scope>
</reference>
<dbReference type="CDD" id="cd03293">
    <property type="entry name" value="ABC_NrtD_SsuB_transporters"/>
    <property type="match status" value="1"/>
</dbReference>
<dbReference type="InterPro" id="IPR003593">
    <property type="entry name" value="AAA+_ATPase"/>
</dbReference>
<dbReference type="Gene3D" id="3.40.50.300">
    <property type="entry name" value="P-loop containing nucleotide triphosphate hydrolases"/>
    <property type="match status" value="1"/>
</dbReference>
<dbReference type="GO" id="GO:0005524">
    <property type="term" value="F:ATP binding"/>
    <property type="evidence" value="ECO:0007669"/>
    <property type="project" value="UniProtKB-KW"/>
</dbReference>
<keyword evidence="1" id="KW-0813">Transport</keyword>
<evidence type="ECO:0000256" key="3">
    <source>
        <dbReference type="ARBA" id="ARBA00022840"/>
    </source>
</evidence>
<dbReference type="GO" id="GO:0016887">
    <property type="term" value="F:ATP hydrolysis activity"/>
    <property type="evidence" value="ECO:0007669"/>
    <property type="project" value="InterPro"/>
</dbReference>
<evidence type="ECO:0000256" key="1">
    <source>
        <dbReference type="ARBA" id="ARBA00022448"/>
    </source>
</evidence>
<proteinExistence type="predicted"/>
<sequence>MERTSSSAETRIRYRDNKSNRMTRLRVCEATKRYGDGDTTETVDVFTGLNLSVDADEFVTLMGPSGCGKTTILNIIAGLTPLTEGTVEFDDKPVVAGEFPFGYVFQEPRLLDWRTVGKNIEFVLRSADINASEFDSRIDSVLTRVGLADERDSYPQRLSGGQRQRVNLARALAIEPELLLMDEPFSSLDEVTARHARQDLLDVWYNTQKAVLFVTHDMGEAVALSDRILFIDTEGNLFDEIIIDHERPRDFDDPALRETEAQLTRRFFRSLQ</sequence>
<dbReference type="InterPro" id="IPR017871">
    <property type="entry name" value="ABC_transporter-like_CS"/>
</dbReference>
<keyword evidence="2" id="KW-0547">Nucleotide-binding</keyword>
<dbReference type="EMBL" id="EF583994">
    <property type="protein sequence ID" value="ABQ75987.1"/>
    <property type="molecule type" value="Genomic_DNA"/>
</dbReference>
<protein>
    <submittedName>
        <fullName evidence="5">ABC-type nitrate/sulfonate/bicarbonate transport system, ATP-binding protein</fullName>
    </submittedName>
</protein>
<dbReference type="AlphaFoldDB" id="A5YSN0"/>
<dbReference type="InterPro" id="IPR027417">
    <property type="entry name" value="P-loop_NTPase"/>
</dbReference>
<dbReference type="InterPro" id="IPR003439">
    <property type="entry name" value="ABC_transporter-like_ATP-bd"/>
</dbReference>
<dbReference type="InterPro" id="IPR050166">
    <property type="entry name" value="ABC_transporter_ATP-bind"/>
</dbReference>
<dbReference type="PROSITE" id="PS00211">
    <property type="entry name" value="ABC_TRANSPORTER_1"/>
    <property type="match status" value="1"/>
</dbReference>
<name>A5YSN0_9EURY</name>
<dbReference type="PANTHER" id="PTHR42788:SF19">
    <property type="entry name" value="ALIPHATIC SULFONATES IMPORT ATP-BINDING PROTEIN SSUB 2"/>
    <property type="match status" value="1"/>
</dbReference>
<evidence type="ECO:0000259" key="4">
    <source>
        <dbReference type="PROSITE" id="PS50893"/>
    </source>
</evidence>
<dbReference type="PROSITE" id="PS50893">
    <property type="entry name" value="ABC_TRANSPORTER_2"/>
    <property type="match status" value="1"/>
</dbReference>
<organism evidence="5">
    <name type="scientific">uncultured haloarchaeon</name>
    <dbReference type="NCBI Taxonomy" id="160804"/>
    <lineage>
        <taxon>Archaea</taxon>
        <taxon>Methanobacteriati</taxon>
        <taxon>Methanobacteriota</taxon>
        <taxon>Stenosarchaea group</taxon>
        <taxon>Halobacteria</taxon>
        <taxon>Halobacteriales</taxon>
        <taxon>Halobacteriaceae</taxon>
        <taxon>environmental samples</taxon>
    </lineage>
</organism>
<feature type="domain" description="ABC transporter" evidence="4">
    <location>
        <begin position="25"/>
        <end position="259"/>
    </location>
</feature>
<dbReference type="PANTHER" id="PTHR42788">
    <property type="entry name" value="TAURINE IMPORT ATP-BINDING PROTEIN-RELATED"/>
    <property type="match status" value="1"/>
</dbReference>
<evidence type="ECO:0000256" key="2">
    <source>
        <dbReference type="ARBA" id="ARBA00022741"/>
    </source>
</evidence>
<dbReference type="SMART" id="SM00382">
    <property type="entry name" value="AAA"/>
    <property type="match status" value="1"/>
</dbReference>
<dbReference type="Pfam" id="PF00005">
    <property type="entry name" value="ABC_tran"/>
    <property type="match status" value="1"/>
</dbReference>